<keyword evidence="6" id="KW-0732">Signal</keyword>
<proteinExistence type="inferred from homology"/>
<dbReference type="GO" id="GO:0006811">
    <property type="term" value="P:monoatomic ion transport"/>
    <property type="evidence" value="ECO:0007669"/>
    <property type="project" value="UniProtKB-KW"/>
</dbReference>
<dbReference type="Proteomes" id="UP000258476">
    <property type="component" value="Chromosome"/>
</dbReference>
<dbReference type="OrthoDB" id="18651at2"/>
<dbReference type="RefSeq" id="WP_117274484.1">
    <property type="nucleotide sequence ID" value="NZ_LS992154.1"/>
</dbReference>
<evidence type="ECO:0000256" key="1">
    <source>
        <dbReference type="ARBA" id="ARBA00004571"/>
    </source>
</evidence>
<gene>
    <name evidence="16" type="primary">aaxA</name>
    <name evidence="16" type="ORF">C834K_0750</name>
</gene>
<keyword evidence="7 14" id="KW-0029">Amino-acid transport</keyword>
<name>A0A3B0PPS7_9CHLA</name>
<keyword evidence="3 14" id="KW-0813">Transport</keyword>
<accession>A0A3B0PPS7</accession>
<evidence type="ECO:0000256" key="5">
    <source>
        <dbReference type="ARBA" id="ARBA00022692"/>
    </source>
</evidence>
<dbReference type="Pfam" id="PF04966">
    <property type="entry name" value="OprB"/>
    <property type="match status" value="1"/>
</dbReference>
<dbReference type="InterPro" id="IPR038673">
    <property type="entry name" value="OprB_sf"/>
</dbReference>
<evidence type="ECO:0000256" key="15">
    <source>
        <dbReference type="SAM" id="MobiDB-lite"/>
    </source>
</evidence>
<dbReference type="GO" id="GO:0046930">
    <property type="term" value="C:pore complex"/>
    <property type="evidence" value="ECO:0007669"/>
    <property type="project" value="UniProtKB-KW"/>
</dbReference>
<evidence type="ECO:0000256" key="7">
    <source>
        <dbReference type="ARBA" id="ARBA00022970"/>
    </source>
</evidence>
<evidence type="ECO:0000256" key="9">
    <source>
        <dbReference type="ARBA" id="ARBA00023065"/>
    </source>
</evidence>
<dbReference type="InterPro" id="IPR007049">
    <property type="entry name" value="Carb-sel_porin_OprB"/>
</dbReference>
<organism evidence="16 17">
    <name type="scientific">Chlamydia poikilotherma</name>
    <dbReference type="NCBI Taxonomy" id="1967783"/>
    <lineage>
        <taxon>Bacteria</taxon>
        <taxon>Pseudomonadati</taxon>
        <taxon>Chlamydiota</taxon>
        <taxon>Chlamydiia</taxon>
        <taxon>Chlamydiales</taxon>
        <taxon>Chlamydiaceae</taxon>
        <taxon>Chlamydia/Chlamydophila group</taxon>
        <taxon>Chlamydia</taxon>
    </lineage>
</organism>
<evidence type="ECO:0000256" key="6">
    <source>
        <dbReference type="ARBA" id="ARBA00022729"/>
    </source>
</evidence>
<reference evidence="17" key="1">
    <citation type="submission" date="2017-11" db="EMBL/GenBank/DDBJ databases">
        <authorList>
            <person name="Seth-Smith MB H."/>
        </authorList>
    </citation>
    <scope>NUCLEOTIDE SEQUENCE [LARGE SCALE GENOMIC DNA]</scope>
</reference>
<keyword evidence="12 14" id="KW-0998">Cell outer membrane</keyword>
<dbReference type="GO" id="GO:0009279">
    <property type="term" value="C:cell outer membrane"/>
    <property type="evidence" value="ECO:0007669"/>
    <property type="project" value="UniProtKB-SubCell"/>
</dbReference>
<dbReference type="GO" id="GO:0015288">
    <property type="term" value="F:porin activity"/>
    <property type="evidence" value="ECO:0007669"/>
    <property type="project" value="UniProtKB-KW"/>
</dbReference>
<feature type="region of interest" description="Disordered" evidence="15">
    <location>
        <begin position="23"/>
        <end position="70"/>
    </location>
</feature>
<protein>
    <recommendedName>
        <fullName evidence="14">Porin</fullName>
    </recommendedName>
</protein>
<keyword evidence="9 14" id="KW-0406">Ion transport</keyword>
<keyword evidence="4 14" id="KW-1134">Transmembrane beta strand</keyword>
<keyword evidence="17" id="KW-1185">Reference proteome</keyword>
<evidence type="ECO:0000313" key="16">
    <source>
        <dbReference type="EMBL" id="SYX09193.1"/>
    </source>
</evidence>
<sequence length="449" mass="49930">MASFRSSLLTTLCAYGTLTTPAYGIDPNHPEHHHHRYSERLKKSNAKDSNISSLPATSESSETLGQEPRHHILTPVRNVLEDHPCDEGLSISKLLHSIEKETNSQISVDFTILPQWFYPKKGPLAAIDEKQPTWQFYMSPSISWQLYNSPTAGVGSIDFSYTLIRYWRNNAQNANNATGIAGGINDYSSRANTLSQLTFSQTFPGEMLTVSLGQYSLYSIDGTLYDNDQQSGFISYALSQNASATYSLGSVGAYVQFTPTPSINIQAGFQDAYNILGTSFDVYNLTRNRYNFYGYFSWAPQNSLGSGQYSALIYSTRKVSQQPTQTTGWSLNFGQHLGEKLYVFGRWNGATGTAVNLNRSYVFGLASANPINRNSQDLFGAACSMSKVNPKVVTERKIRKYETVIETFATIGFGPHISLTPDLQIYIHPARRPDKRSAKVYGVRANFST</sequence>
<comment type="function">
    <text evidence="13 14">Facilitates L-arginine uptake, as part of the AaxABC system. The arginine uptake by the bacterium in the macrophage may be a virulence factor against the host innate immune response.</text>
</comment>
<evidence type="ECO:0000256" key="10">
    <source>
        <dbReference type="ARBA" id="ARBA00023114"/>
    </source>
</evidence>
<evidence type="ECO:0000256" key="14">
    <source>
        <dbReference type="RuleBase" id="RU363072"/>
    </source>
</evidence>
<dbReference type="KEGG" id="chla:C834K_0750"/>
<evidence type="ECO:0000256" key="2">
    <source>
        <dbReference type="ARBA" id="ARBA00008769"/>
    </source>
</evidence>
<evidence type="ECO:0000256" key="11">
    <source>
        <dbReference type="ARBA" id="ARBA00023136"/>
    </source>
</evidence>
<comment type="similarity">
    <text evidence="2 14">Belongs to the OprB family.</text>
</comment>
<dbReference type="AlphaFoldDB" id="A0A3B0PPS7"/>
<evidence type="ECO:0000256" key="3">
    <source>
        <dbReference type="ARBA" id="ARBA00022448"/>
    </source>
</evidence>
<dbReference type="Gene3D" id="2.40.160.180">
    <property type="entry name" value="Carbohydrate-selective porin OprB"/>
    <property type="match status" value="1"/>
</dbReference>
<evidence type="ECO:0000256" key="4">
    <source>
        <dbReference type="ARBA" id="ARBA00022452"/>
    </source>
</evidence>
<dbReference type="EMBL" id="LS992154">
    <property type="protein sequence ID" value="SYX09193.1"/>
    <property type="molecule type" value="Genomic_DNA"/>
</dbReference>
<dbReference type="GO" id="GO:0008643">
    <property type="term" value="P:carbohydrate transport"/>
    <property type="evidence" value="ECO:0007669"/>
    <property type="project" value="InterPro"/>
</dbReference>
<keyword evidence="11" id="KW-0472">Membrane</keyword>
<evidence type="ECO:0000313" key="17">
    <source>
        <dbReference type="Proteomes" id="UP000258476"/>
    </source>
</evidence>
<dbReference type="GO" id="GO:0006865">
    <property type="term" value="P:amino acid transport"/>
    <property type="evidence" value="ECO:0007669"/>
    <property type="project" value="UniProtKB-KW"/>
</dbReference>
<keyword evidence="10 14" id="KW-0626">Porin</keyword>
<comment type="subcellular location">
    <subcellularLocation>
        <location evidence="1 14">Cell outer membrane</location>
        <topology evidence="1 14">Multi-pass membrane protein</topology>
    </subcellularLocation>
</comment>
<keyword evidence="8 14" id="KW-0843">Virulence</keyword>
<evidence type="ECO:0000256" key="13">
    <source>
        <dbReference type="ARBA" id="ARBA00024946"/>
    </source>
</evidence>
<feature type="compositionally biased region" description="Polar residues" evidence="15">
    <location>
        <begin position="47"/>
        <end position="64"/>
    </location>
</feature>
<evidence type="ECO:0000256" key="8">
    <source>
        <dbReference type="ARBA" id="ARBA00023026"/>
    </source>
</evidence>
<keyword evidence="5" id="KW-0812">Transmembrane</keyword>
<evidence type="ECO:0000256" key="12">
    <source>
        <dbReference type="ARBA" id="ARBA00023237"/>
    </source>
</evidence>